<evidence type="ECO:0000256" key="2">
    <source>
        <dbReference type="ARBA" id="ARBA00023015"/>
    </source>
</evidence>
<dbReference type="AlphaFoldDB" id="A0A072ULC8"/>
<sequence length="120" mass="13406">MASINIQTLLSYHCLTGPLVKNTLSDLDKAINKLRLKYISYIVEYDIDDGAVCLPNMFGGDFGDQIGRYAILTDPKSNKFEVLVDKVNRAFFLTKGRKAILDFYGIDLGAWITFVFVGDG</sequence>
<dbReference type="HOGENOM" id="CLU_130629_0_0_1"/>
<comment type="subcellular location">
    <subcellularLocation>
        <location evidence="1">Nucleus</location>
    </subcellularLocation>
</comment>
<evidence type="ECO:0000256" key="5">
    <source>
        <dbReference type="ARBA" id="ARBA00023242"/>
    </source>
</evidence>
<protein>
    <submittedName>
        <fullName evidence="6 7">Uncharacterized protein</fullName>
    </submittedName>
</protein>
<keyword evidence="3" id="KW-0238">DNA-binding</keyword>
<dbReference type="GO" id="GO:0005634">
    <property type="term" value="C:nucleus"/>
    <property type="evidence" value="ECO:0007669"/>
    <property type="project" value="UniProtKB-SubCell"/>
</dbReference>
<dbReference type="ExpressionAtlas" id="A0A072ULC8">
    <property type="expression patterns" value="differential"/>
</dbReference>
<reference evidence="7" key="3">
    <citation type="submission" date="2015-04" db="UniProtKB">
        <authorList>
            <consortium name="EnsemblPlants"/>
        </authorList>
    </citation>
    <scope>IDENTIFICATION</scope>
    <source>
        <strain evidence="7">cv. Jemalong A17</strain>
    </source>
</reference>
<reference evidence="6 8" key="2">
    <citation type="journal article" date="2014" name="BMC Genomics">
        <title>An improved genome release (version Mt4.0) for the model legume Medicago truncatula.</title>
        <authorList>
            <person name="Tang H."/>
            <person name="Krishnakumar V."/>
            <person name="Bidwell S."/>
            <person name="Rosen B."/>
            <person name="Chan A."/>
            <person name="Zhou S."/>
            <person name="Gentzbittel L."/>
            <person name="Childs K.L."/>
            <person name="Yandell M."/>
            <person name="Gundlach H."/>
            <person name="Mayer K.F."/>
            <person name="Schwartz D.C."/>
            <person name="Town C.D."/>
        </authorList>
    </citation>
    <scope>GENOME REANNOTATION</scope>
    <source>
        <strain evidence="6">A17</strain>
        <strain evidence="7 8">cv. Jemalong A17</strain>
    </source>
</reference>
<organism evidence="6 8">
    <name type="scientific">Medicago truncatula</name>
    <name type="common">Barrel medic</name>
    <name type="synonym">Medicago tribuloides</name>
    <dbReference type="NCBI Taxonomy" id="3880"/>
    <lineage>
        <taxon>Eukaryota</taxon>
        <taxon>Viridiplantae</taxon>
        <taxon>Streptophyta</taxon>
        <taxon>Embryophyta</taxon>
        <taxon>Tracheophyta</taxon>
        <taxon>Spermatophyta</taxon>
        <taxon>Magnoliopsida</taxon>
        <taxon>eudicotyledons</taxon>
        <taxon>Gunneridae</taxon>
        <taxon>Pentapetalae</taxon>
        <taxon>rosids</taxon>
        <taxon>fabids</taxon>
        <taxon>Fabales</taxon>
        <taxon>Fabaceae</taxon>
        <taxon>Papilionoideae</taxon>
        <taxon>50 kb inversion clade</taxon>
        <taxon>NPAAA clade</taxon>
        <taxon>Hologalegina</taxon>
        <taxon>IRL clade</taxon>
        <taxon>Trifolieae</taxon>
        <taxon>Medicago</taxon>
    </lineage>
</organism>
<reference evidence="6 8" key="1">
    <citation type="journal article" date="2011" name="Nature">
        <title>The Medicago genome provides insight into the evolution of rhizobial symbioses.</title>
        <authorList>
            <person name="Young N.D."/>
            <person name="Debelle F."/>
            <person name="Oldroyd G.E."/>
            <person name="Geurts R."/>
            <person name="Cannon S.B."/>
            <person name="Udvardi M.K."/>
            <person name="Benedito V.A."/>
            <person name="Mayer K.F."/>
            <person name="Gouzy J."/>
            <person name="Schoof H."/>
            <person name="Van de Peer Y."/>
            <person name="Proost S."/>
            <person name="Cook D.R."/>
            <person name="Meyers B.C."/>
            <person name="Spannagl M."/>
            <person name="Cheung F."/>
            <person name="De Mita S."/>
            <person name="Krishnakumar V."/>
            <person name="Gundlach H."/>
            <person name="Zhou S."/>
            <person name="Mudge J."/>
            <person name="Bharti A.K."/>
            <person name="Murray J.D."/>
            <person name="Naoumkina M.A."/>
            <person name="Rosen B."/>
            <person name="Silverstein K.A."/>
            <person name="Tang H."/>
            <person name="Rombauts S."/>
            <person name="Zhao P.X."/>
            <person name="Zhou P."/>
            <person name="Barbe V."/>
            <person name="Bardou P."/>
            <person name="Bechner M."/>
            <person name="Bellec A."/>
            <person name="Berger A."/>
            <person name="Berges H."/>
            <person name="Bidwell S."/>
            <person name="Bisseling T."/>
            <person name="Choisne N."/>
            <person name="Couloux A."/>
            <person name="Denny R."/>
            <person name="Deshpande S."/>
            <person name="Dai X."/>
            <person name="Doyle J.J."/>
            <person name="Dudez A.M."/>
            <person name="Farmer A.D."/>
            <person name="Fouteau S."/>
            <person name="Franken C."/>
            <person name="Gibelin C."/>
            <person name="Gish J."/>
            <person name="Goldstein S."/>
            <person name="Gonzalez A.J."/>
            <person name="Green P.J."/>
            <person name="Hallab A."/>
            <person name="Hartog M."/>
            <person name="Hua A."/>
            <person name="Humphray S.J."/>
            <person name="Jeong D.H."/>
            <person name="Jing Y."/>
            <person name="Jocker A."/>
            <person name="Kenton S.M."/>
            <person name="Kim D.J."/>
            <person name="Klee K."/>
            <person name="Lai H."/>
            <person name="Lang C."/>
            <person name="Lin S."/>
            <person name="Macmil S.L."/>
            <person name="Magdelenat G."/>
            <person name="Matthews L."/>
            <person name="McCorrison J."/>
            <person name="Monaghan E.L."/>
            <person name="Mun J.H."/>
            <person name="Najar F.Z."/>
            <person name="Nicholson C."/>
            <person name="Noirot C."/>
            <person name="O'Bleness M."/>
            <person name="Paule C.R."/>
            <person name="Poulain J."/>
            <person name="Prion F."/>
            <person name="Qin B."/>
            <person name="Qu C."/>
            <person name="Retzel E.F."/>
            <person name="Riddle C."/>
            <person name="Sallet E."/>
            <person name="Samain S."/>
            <person name="Samson N."/>
            <person name="Sanders I."/>
            <person name="Saurat O."/>
            <person name="Scarpelli C."/>
            <person name="Schiex T."/>
            <person name="Segurens B."/>
            <person name="Severin A.J."/>
            <person name="Sherrier D.J."/>
            <person name="Shi R."/>
            <person name="Sims S."/>
            <person name="Singer S.R."/>
            <person name="Sinharoy S."/>
            <person name="Sterck L."/>
            <person name="Viollet A."/>
            <person name="Wang B.B."/>
            <person name="Wang K."/>
            <person name="Wang M."/>
            <person name="Wang X."/>
            <person name="Warfsmann J."/>
            <person name="Weissenbach J."/>
            <person name="White D.D."/>
            <person name="White J.D."/>
            <person name="Wiley G.B."/>
            <person name="Wincker P."/>
            <person name="Xing Y."/>
            <person name="Yang L."/>
            <person name="Yao Z."/>
            <person name="Ying F."/>
            <person name="Zhai J."/>
            <person name="Zhou L."/>
            <person name="Zuber A."/>
            <person name="Denarie J."/>
            <person name="Dixon R.A."/>
            <person name="May G.D."/>
            <person name="Schwartz D.C."/>
            <person name="Rogers J."/>
            <person name="Quetier F."/>
            <person name="Town C.D."/>
            <person name="Roe B.A."/>
        </authorList>
    </citation>
    <scope>NUCLEOTIDE SEQUENCE [LARGE SCALE GENOMIC DNA]</scope>
    <source>
        <strain evidence="6">A17</strain>
        <strain evidence="7 8">cv. Jemalong A17</strain>
    </source>
</reference>
<dbReference type="GO" id="GO:0003677">
    <property type="term" value="F:DNA binding"/>
    <property type="evidence" value="ECO:0007669"/>
    <property type="project" value="UniProtKB-KW"/>
</dbReference>
<keyword evidence="5" id="KW-0539">Nucleus</keyword>
<gene>
    <name evidence="6" type="ordered locus">MTR_6g066070</name>
</gene>
<evidence type="ECO:0000313" key="7">
    <source>
        <dbReference type="EnsemblPlants" id="KEH26650"/>
    </source>
</evidence>
<evidence type="ECO:0000256" key="1">
    <source>
        <dbReference type="ARBA" id="ARBA00004123"/>
    </source>
</evidence>
<dbReference type="Proteomes" id="UP000002051">
    <property type="component" value="Chromosome 6"/>
</dbReference>
<proteinExistence type="predicted"/>
<keyword evidence="8" id="KW-1185">Reference proteome</keyword>
<evidence type="ECO:0000256" key="3">
    <source>
        <dbReference type="ARBA" id="ARBA00023125"/>
    </source>
</evidence>
<keyword evidence="2" id="KW-0805">Transcription regulation</keyword>
<keyword evidence="4" id="KW-0804">Transcription</keyword>
<dbReference type="InterPro" id="IPR015300">
    <property type="entry name" value="DNA-bd_pseudobarrel_sf"/>
</dbReference>
<evidence type="ECO:0000313" key="8">
    <source>
        <dbReference type="Proteomes" id="UP000002051"/>
    </source>
</evidence>
<accession>A0A072ULC8</accession>
<dbReference type="EnsemblPlants" id="KEH26650">
    <property type="protein sequence ID" value="KEH26650"/>
    <property type="gene ID" value="MTR_6g066070"/>
</dbReference>
<evidence type="ECO:0000256" key="4">
    <source>
        <dbReference type="ARBA" id="ARBA00023163"/>
    </source>
</evidence>
<name>A0A072ULC8_MEDTR</name>
<dbReference type="SUPFAM" id="SSF101936">
    <property type="entry name" value="DNA-binding pseudobarrel domain"/>
    <property type="match status" value="1"/>
</dbReference>
<dbReference type="EMBL" id="CM001222">
    <property type="protein sequence ID" value="KEH26650.1"/>
    <property type="molecule type" value="Genomic_DNA"/>
</dbReference>
<evidence type="ECO:0000313" key="6">
    <source>
        <dbReference type="EMBL" id="KEH26650.1"/>
    </source>
</evidence>